<keyword evidence="5" id="KW-1185">Reference proteome</keyword>
<dbReference type="GeneID" id="25568744"/>
<evidence type="ECO:0000256" key="3">
    <source>
        <dbReference type="ARBA" id="ARBA00023004"/>
    </source>
</evidence>
<dbReference type="RefSeq" id="XP_013753480.1">
    <property type="nucleotide sequence ID" value="XM_013898026.1"/>
</dbReference>
<keyword evidence="3" id="KW-0408">Iron</keyword>
<evidence type="ECO:0000313" key="5">
    <source>
        <dbReference type="Proteomes" id="UP000054408"/>
    </source>
</evidence>
<gene>
    <name evidence="4" type="ORF">AMSG_10543</name>
</gene>
<dbReference type="InterPro" id="IPR037217">
    <property type="entry name" value="Trp/Indoleamine_2_3_dOase-like"/>
</dbReference>
<sequence length="676" mass="75266">MAADMKTRPTEAFAFGHEGPVNIRWNKLASTYVSDDPRAKASSLFELRATNGYMPTHHPLTTLPEPFGPLDSLLRRMPAKLRAENPRPGQELVSEDKGLLFVGDRVEPPAGSAAAAELKQICSEERSLIKELEAATETETAEALSAALLEVQEKKRSVYHGLIPDVAARFEALYRGDRVDAQLPLYGEVAALPNLVQAARDVVAHAERGQSPLIMALFRDYSFLLSAYIFEPAHWYYQFHYRIPSIRGQKTENAYGFARSVVPPQIAQPLKVIADAIGLKPFVEYSCGWGLNNWRFVQDTLETTAVPHFVFPTAGMFEYDNLDIVRPNTGTEDERGFAVVHVQLEAYTSQLIAAARVIIESAEQLTIGADGAASESSLHALRSALHMHAEGMKRICEIQHTMWKRSKPAAYLDLRTFIYGVEGNCGPNKMFPAEGLAYEFEEGRQFLKPRGESGANSSIIPGADTLFGVVFMYPENNLTKYLSELRSYRPLLQRDYLRLLGDAVVRHNIVECQASTDADGRDTSVVGGVLARDPVAKFLWLLNVSLIRRFRMEHWRHTKAFIIKHTRNPVATGGTPITQWLPNQLGAVLRLMQAITASFTEDDIDVINEHFAPELTQLRTYFESRPALPQSVLDAIDSADSAYDMLSAAFDGTVAFCLQELQQDAAELKGLFTDQE</sequence>
<dbReference type="EMBL" id="GL349492">
    <property type="protein sequence ID" value="KNC54889.1"/>
    <property type="molecule type" value="Genomic_DNA"/>
</dbReference>
<accession>A0A0L0DRD9</accession>
<organism evidence="4 5">
    <name type="scientific">Thecamonas trahens ATCC 50062</name>
    <dbReference type="NCBI Taxonomy" id="461836"/>
    <lineage>
        <taxon>Eukaryota</taxon>
        <taxon>Apusozoa</taxon>
        <taxon>Apusomonadida</taxon>
        <taxon>Apusomonadidae</taxon>
        <taxon>Thecamonas</taxon>
    </lineage>
</organism>
<dbReference type="GO" id="GO:0020037">
    <property type="term" value="F:heme binding"/>
    <property type="evidence" value="ECO:0007669"/>
    <property type="project" value="InterPro"/>
</dbReference>
<dbReference type="GO" id="GO:0046872">
    <property type="term" value="F:metal ion binding"/>
    <property type="evidence" value="ECO:0007669"/>
    <property type="project" value="UniProtKB-KW"/>
</dbReference>
<dbReference type="Proteomes" id="UP000054408">
    <property type="component" value="Unassembled WGS sequence"/>
</dbReference>
<dbReference type="Gene3D" id="1.20.58.480">
    <property type="match status" value="1"/>
</dbReference>
<evidence type="ECO:0000256" key="1">
    <source>
        <dbReference type="ARBA" id="ARBA00007119"/>
    </source>
</evidence>
<comment type="similarity">
    <text evidence="1">Belongs to the indoleamine 2,3-dioxygenase family.</text>
</comment>
<dbReference type="GO" id="GO:0016702">
    <property type="term" value="F:oxidoreductase activity, acting on single donors with incorporation of molecular oxygen, incorporation of two atoms of oxygen"/>
    <property type="evidence" value="ECO:0007669"/>
    <property type="project" value="UniProtKB-ARBA"/>
</dbReference>
<keyword evidence="4" id="KW-0560">Oxidoreductase</keyword>
<name>A0A0L0DRD9_THETB</name>
<proteinExistence type="inferred from homology"/>
<dbReference type="GO" id="GO:0019441">
    <property type="term" value="P:L-tryptophan catabolic process to kynurenine"/>
    <property type="evidence" value="ECO:0007669"/>
    <property type="project" value="InterPro"/>
</dbReference>
<dbReference type="PANTHER" id="PTHR28657">
    <property type="entry name" value="INDOLEAMINE 2,3-DIOXYGENASE"/>
    <property type="match status" value="1"/>
</dbReference>
<dbReference type="eggNOG" id="ENOG502QSE1">
    <property type="taxonomic scope" value="Eukaryota"/>
</dbReference>
<dbReference type="STRING" id="461836.A0A0L0DRD9"/>
<dbReference type="AlphaFoldDB" id="A0A0L0DRD9"/>
<reference evidence="4 5" key="1">
    <citation type="submission" date="2010-05" db="EMBL/GenBank/DDBJ databases">
        <title>The Genome Sequence of Thecamonas trahens ATCC 50062.</title>
        <authorList>
            <consortium name="The Broad Institute Genome Sequencing Platform"/>
            <person name="Russ C."/>
            <person name="Cuomo C."/>
            <person name="Shea T."/>
            <person name="Young S.K."/>
            <person name="Zeng Q."/>
            <person name="Koehrsen M."/>
            <person name="Haas B."/>
            <person name="Borodovsky M."/>
            <person name="Guigo R."/>
            <person name="Alvarado L."/>
            <person name="Berlin A."/>
            <person name="Bochicchio J."/>
            <person name="Borenstein D."/>
            <person name="Chapman S."/>
            <person name="Chen Z."/>
            <person name="Freedman E."/>
            <person name="Gellesch M."/>
            <person name="Goldberg J."/>
            <person name="Griggs A."/>
            <person name="Gujja S."/>
            <person name="Heilman E."/>
            <person name="Heiman D."/>
            <person name="Hepburn T."/>
            <person name="Howarth C."/>
            <person name="Jen D."/>
            <person name="Larson L."/>
            <person name="Mehta T."/>
            <person name="Park D."/>
            <person name="Pearson M."/>
            <person name="Roberts A."/>
            <person name="Saif S."/>
            <person name="Shenoy N."/>
            <person name="Sisk P."/>
            <person name="Stolte C."/>
            <person name="Sykes S."/>
            <person name="Thomson T."/>
            <person name="Walk T."/>
            <person name="White J."/>
            <person name="Yandava C."/>
            <person name="Burger G."/>
            <person name="Gray M.W."/>
            <person name="Holland P.W.H."/>
            <person name="King N."/>
            <person name="Lang F.B.F."/>
            <person name="Roger A.J."/>
            <person name="Ruiz-Trillo I."/>
            <person name="Lander E."/>
            <person name="Nusbaum C."/>
        </authorList>
    </citation>
    <scope>NUCLEOTIDE SEQUENCE [LARGE SCALE GENOMIC DNA]</scope>
    <source>
        <strain evidence="4 5">ATCC 50062</strain>
    </source>
</reference>
<dbReference type="Pfam" id="PF01231">
    <property type="entry name" value="IDO"/>
    <property type="match status" value="1"/>
</dbReference>
<keyword evidence="2" id="KW-0479">Metal-binding</keyword>
<dbReference type="InterPro" id="IPR000898">
    <property type="entry name" value="Indolamine_dOase"/>
</dbReference>
<dbReference type="PANTHER" id="PTHR28657:SF3">
    <property type="entry name" value="INDOLEAMINE 2,3-DIOXYGENASE"/>
    <property type="match status" value="1"/>
</dbReference>
<dbReference type="OrthoDB" id="10262710at2759"/>
<evidence type="ECO:0000313" key="4">
    <source>
        <dbReference type="EMBL" id="KNC54889.1"/>
    </source>
</evidence>
<evidence type="ECO:0000256" key="2">
    <source>
        <dbReference type="ARBA" id="ARBA00022723"/>
    </source>
</evidence>
<protein>
    <submittedName>
        <fullName evidence="4">Indoleamine 2,3-dioxygenase</fullName>
    </submittedName>
</protein>
<keyword evidence="4" id="KW-0223">Dioxygenase</keyword>
<dbReference type="SUPFAM" id="SSF140959">
    <property type="entry name" value="Indolic compounds 2,3-dioxygenase-like"/>
    <property type="match status" value="1"/>
</dbReference>